<gene>
    <name evidence="7" type="ORF">HW450_00775</name>
</gene>
<comment type="subcellular location">
    <subcellularLocation>
        <location evidence="1">Membrane</location>
        <topology evidence="1">Multi-pass membrane protein</topology>
    </subcellularLocation>
</comment>
<dbReference type="Pfam" id="PF01957">
    <property type="entry name" value="NfeD"/>
    <property type="match status" value="1"/>
</dbReference>
<keyword evidence="2 5" id="KW-0812">Transmembrane</keyword>
<feature type="domain" description="NfeD-like C-terminal" evidence="6">
    <location>
        <begin position="82"/>
        <end position="140"/>
    </location>
</feature>
<dbReference type="Proteomes" id="UP000515570">
    <property type="component" value="Chromosome"/>
</dbReference>
<dbReference type="PANTHER" id="PTHR33507">
    <property type="entry name" value="INNER MEMBRANE PROTEIN YBBJ"/>
    <property type="match status" value="1"/>
</dbReference>
<protein>
    <submittedName>
        <fullName evidence="7">NfeD family protein</fullName>
    </submittedName>
</protein>
<dbReference type="InterPro" id="IPR012340">
    <property type="entry name" value="NA-bd_OB-fold"/>
</dbReference>
<keyword evidence="3 5" id="KW-1133">Transmembrane helix</keyword>
<proteinExistence type="predicted"/>
<dbReference type="EMBL" id="CP059833">
    <property type="protein sequence ID" value="QMV85331.1"/>
    <property type="molecule type" value="Genomic_DNA"/>
</dbReference>
<dbReference type="InterPro" id="IPR002810">
    <property type="entry name" value="NfeD-like_C"/>
</dbReference>
<accession>A0A7G5FFE0</accession>
<dbReference type="Gene3D" id="2.40.50.140">
    <property type="entry name" value="Nucleic acid-binding proteins"/>
    <property type="match status" value="1"/>
</dbReference>
<evidence type="ECO:0000313" key="8">
    <source>
        <dbReference type="Proteomes" id="UP000515570"/>
    </source>
</evidence>
<name>A0A7G5FFE0_9CORY</name>
<evidence type="ECO:0000313" key="7">
    <source>
        <dbReference type="EMBL" id="QMV85331.1"/>
    </source>
</evidence>
<dbReference type="RefSeq" id="WP_182386153.1">
    <property type="nucleotide sequence ID" value="NZ_CP059833.1"/>
</dbReference>
<evidence type="ECO:0000256" key="3">
    <source>
        <dbReference type="ARBA" id="ARBA00022989"/>
    </source>
</evidence>
<organism evidence="7 8">
    <name type="scientific">Corynebacterium hindlerae</name>
    <dbReference type="NCBI Taxonomy" id="699041"/>
    <lineage>
        <taxon>Bacteria</taxon>
        <taxon>Bacillati</taxon>
        <taxon>Actinomycetota</taxon>
        <taxon>Actinomycetes</taxon>
        <taxon>Mycobacteriales</taxon>
        <taxon>Corynebacteriaceae</taxon>
        <taxon>Corynebacterium</taxon>
    </lineage>
</organism>
<dbReference type="GO" id="GO:0005886">
    <property type="term" value="C:plasma membrane"/>
    <property type="evidence" value="ECO:0007669"/>
    <property type="project" value="TreeGrafter"/>
</dbReference>
<evidence type="ECO:0000256" key="5">
    <source>
        <dbReference type="SAM" id="Phobius"/>
    </source>
</evidence>
<keyword evidence="8" id="KW-1185">Reference proteome</keyword>
<dbReference type="SUPFAM" id="SSF141322">
    <property type="entry name" value="NfeD domain-like"/>
    <property type="match status" value="1"/>
</dbReference>
<evidence type="ECO:0000256" key="1">
    <source>
        <dbReference type="ARBA" id="ARBA00004141"/>
    </source>
</evidence>
<dbReference type="PANTHER" id="PTHR33507:SF3">
    <property type="entry name" value="INNER MEMBRANE PROTEIN YBBJ"/>
    <property type="match status" value="1"/>
</dbReference>
<feature type="transmembrane region" description="Helical" evidence="5">
    <location>
        <begin position="44"/>
        <end position="63"/>
    </location>
</feature>
<dbReference type="AlphaFoldDB" id="A0A7G5FFE0"/>
<keyword evidence="4 5" id="KW-0472">Membrane</keyword>
<dbReference type="InterPro" id="IPR052165">
    <property type="entry name" value="Membrane_assoc_protease"/>
</dbReference>
<evidence type="ECO:0000259" key="6">
    <source>
        <dbReference type="Pfam" id="PF01957"/>
    </source>
</evidence>
<evidence type="ECO:0000256" key="2">
    <source>
        <dbReference type="ARBA" id="ARBA00022692"/>
    </source>
</evidence>
<evidence type="ECO:0000256" key="4">
    <source>
        <dbReference type="ARBA" id="ARBA00023136"/>
    </source>
</evidence>
<reference evidence="7 8" key="1">
    <citation type="submission" date="2020-07" db="EMBL/GenBank/DDBJ databases">
        <title>non toxigenic Corynebacterium sp. nov from a clinical source.</title>
        <authorList>
            <person name="Bernier A.-M."/>
            <person name="Bernard K."/>
        </authorList>
    </citation>
    <scope>NUCLEOTIDE SEQUENCE [LARGE SCALE GENOMIC DNA]</scope>
    <source>
        <strain evidence="8">NML 93-0612</strain>
    </source>
</reference>
<sequence>MGPIIWFIAALVLASAELLAGEFTMLMLAGAALATAGAAIPGIPLWAEIACFAVSALLLLVFLKPYLHRHLTRKPVLDTSVKALEGQRAVVLEEVTGTGGQVRLDGSIWSARSIDPTTPIAVGEEVNVVSIDGTTAVVWKEL</sequence>